<reference evidence="2" key="1">
    <citation type="submission" date="2023-03" db="EMBL/GenBank/DDBJ databases">
        <authorList>
            <person name="Steffen K."/>
            <person name="Cardenas P."/>
        </authorList>
    </citation>
    <scope>NUCLEOTIDE SEQUENCE</scope>
</reference>
<feature type="compositionally biased region" description="Low complexity" evidence="1">
    <location>
        <begin position="127"/>
        <end position="139"/>
    </location>
</feature>
<comment type="caution">
    <text evidence="2">The sequence shown here is derived from an EMBL/GenBank/DDBJ whole genome shotgun (WGS) entry which is preliminary data.</text>
</comment>
<dbReference type="EMBL" id="CASHTH010003132">
    <property type="protein sequence ID" value="CAI8040775.1"/>
    <property type="molecule type" value="Genomic_DNA"/>
</dbReference>
<organism evidence="2 3">
    <name type="scientific">Geodia barretti</name>
    <name type="common">Barrett's horny sponge</name>
    <dbReference type="NCBI Taxonomy" id="519541"/>
    <lineage>
        <taxon>Eukaryota</taxon>
        <taxon>Metazoa</taxon>
        <taxon>Porifera</taxon>
        <taxon>Demospongiae</taxon>
        <taxon>Heteroscleromorpha</taxon>
        <taxon>Tetractinellida</taxon>
        <taxon>Astrophorina</taxon>
        <taxon>Geodiidae</taxon>
        <taxon>Geodia</taxon>
    </lineage>
</organism>
<proteinExistence type="predicted"/>
<feature type="compositionally biased region" description="Polar residues" evidence="1">
    <location>
        <begin position="190"/>
        <end position="222"/>
    </location>
</feature>
<feature type="region of interest" description="Disordered" evidence="1">
    <location>
        <begin position="34"/>
        <end position="53"/>
    </location>
</feature>
<sequence>MPVSKGERDAFRSRIKLLKERKWAGRLLLESVGRSMSDERQEASLPLSRRTVSPPIDKERASHEFVSCWNIELEGLDSKIRVFHSRSGVSRPTSDRDSPFTPMAAEIPASRGATPRLLPRPDHEDNLLLNTPLSSPPDSSIEDSKVPGPSLNREAGDVAPVTLADPAVTDPGLTPDSQTEVGEEAKASGDTLSTQDSTKNFSSNSDRIISSTEDMSTFDSRISSNSLSGEGRGGGEMEKEMSDAVAPAKLTTVAVAQANKTKTGPKCGEKSVGVARGGSDTS</sequence>
<dbReference type="AlphaFoldDB" id="A0AA35T2W4"/>
<feature type="region of interest" description="Disordered" evidence="1">
    <location>
        <begin position="257"/>
        <end position="282"/>
    </location>
</feature>
<evidence type="ECO:0000256" key="1">
    <source>
        <dbReference type="SAM" id="MobiDB-lite"/>
    </source>
</evidence>
<dbReference type="Proteomes" id="UP001174909">
    <property type="component" value="Unassembled WGS sequence"/>
</dbReference>
<protein>
    <submittedName>
        <fullName evidence="2">Uncharacterized protein</fullName>
    </submittedName>
</protein>
<feature type="compositionally biased region" description="Basic and acidic residues" evidence="1">
    <location>
        <begin position="233"/>
        <end position="242"/>
    </location>
</feature>
<keyword evidence="3" id="KW-1185">Reference proteome</keyword>
<evidence type="ECO:0000313" key="3">
    <source>
        <dbReference type="Proteomes" id="UP001174909"/>
    </source>
</evidence>
<feature type="region of interest" description="Disordered" evidence="1">
    <location>
        <begin position="86"/>
        <end position="243"/>
    </location>
</feature>
<name>A0AA35T2W4_GEOBA</name>
<evidence type="ECO:0000313" key="2">
    <source>
        <dbReference type="EMBL" id="CAI8040775.1"/>
    </source>
</evidence>
<gene>
    <name evidence="2" type="ORF">GBAR_LOCUS22675</name>
</gene>
<accession>A0AA35T2W4</accession>